<evidence type="ECO:0000313" key="7">
    <source>
        <dbReference type="EMBL" id="AYD82330.1"/>
    </source>
</evidence>
<keyword evidence="5" id="KW-0234">DNA repair</keyword>
<dbReference type="Gene3D" id="2.40.50.140">
    <property type="entry name" value="Nucleic acid-binding proteins"/>
    <property type="match status" value="1"/>
</dbReference>
<evidence type="ECO:0000256" key="3">
    <source>
        <dbReference type="ARBA" id="ARBA00022705"/>
    </source>
</evidence>
<comment type="similarity">
    <text evidence="1">Belongs to the ATP-dependent DNA ligase family.</text>
</comment>
<dbReference type="InterPro" id="IPR012340">
    <property type="entry name" value="NA-bd_OB-fold"/>
</dbReference>
<keyword evidence="3" id="KW-0235">DNA replication</keyword>
<keyword evidence="4" id="KW-0227">DNA damage</keyword>
<evidence type="ECO:0000313" key="8">
    <source>
        <dbReference type="Proteomes" id="UP000269940"/>
    </source>
</evidence>
<dbReference type="GO" id="GO:0006260">
    <property type="term" value="P:DNA replication"/>
    <property type="evidence" value="ECO:0007669"/>
    <property type="project" value="UniProtKB-KW"/>
</dbReference>
<dbReference type="Gene3D" id="3.30.470.30">
    <property type="entry name" value="DNA ligase/mRNA capping enzyme"/>
    <property type="match status" value="1"/>
</dbReference>
<dbReference type="GO" id="GO:0006281">
    <property type="term" value="P:DNA repair"/>
    <property type="evidence" value="ECO:0007669"/>
    <property type="project" value="UniProtKB-KW"/>
</dbReference>
<evidence type="ECO:0000256" key="4">
    <source>
        <dbReference type="ARBA" id="ARBA00022763"/>
    </source>
</evidence>
<keyword evidence="2 7" id="KW-0436">Ligase</keyword>
<evidence type="ECO:0000256" key="1">
    <source>
        <dbReference type="ARBA" id="ARBA00007572"/>
    </source>
</evidence>
<dbReference type="InterPro" id="IPR029319">
    <property type="entry name" value="DNA_ligase_OB"/>
</dbReference>
<proteinExistence type="inferred from homology"/>
<dbReference type="PANTHER" id="PTHR47810:SF1">
    <property type="entry name" value="DNA LIGASE B"/>
    <property type="match status" value="1"/>
</dbReference>
<keyword evidence="8" id="KW-1185">Reference proteome</keyword>
<dbReference type="SUPFAM" id="SSF50249">
    <property type="entry name" value="Nucleic acid-binding proteins"/>
    <property type="match status" value="1"/>
</dbReference>
<protein>
    <submittedName>
        <fullName evidence="7">DNA ligase</fullName>
    </submittedName>
</protein>
<dbReference type="EMBL" id="MH746814">
    <property type="protein sequence ID" value="AYD82330.1"/>
    <property type="molecule type" value="Genomic_DNA"/>
</dbReference>
<dbReference type="Proteomes" id="UP000269940">
    <property type="component" value="Segment"/>
</dbReference>
<dbReference type="Pfam" id="PF14743">
    <property type="entry name" value="DNA_ligase_OB_2"/>
    <property type="match status" value="1"/>
</dbReference>
<gene>
    <name evidence="7" type="ORF">Aci05_099</name>
</gene>
<evidence type="ECO:0000256" key="2">
    <source>
        <dbReference type="ARBA" id="ARBA00022598"/>
    </source>
</evidence>
<reference evidence="7 8" key="1">
    <citation type="submission" date="2018-08" db="EMBL/GenBank/DDBJ databases">
        <title>Complete genome sequence of five Acinetobacter baumannii phages from Abidjan, Cote d'Ivoire.</title>
        <authorList>
            <person name="Essoh C."/>
            <person name="Vernadet J.-P."/>
            <person name="Vergnaud G."/>
            <person name="Resch G."/>
            <person name="Pourcel C."/>
        </authorList>
    </citation>
    <scope>NUCLEOTIDE SEQUENCE [LARGE SCALE GENOMIC DNA]</scope>
</reference>
<dbReference type="GO" id="GO:0016874">
    <property type="term" value="F:ligase activity"/>
    <property type="evidence" value="ECO:0007669"/>
    <property type="project" value="UniProtKB-KW"/>
</dbReference>
<dbReference type="InterPro" id="IPR050326">
    <property type="entry name" value="NAD_dep_DNA_ligaseB"/>
</dbReference>
<feature type="domain" description="DNA ligase OB-like" evidence="6">
    <location>
        <begin position="267"/>
        <end position="332"/>
    </location>
</feature>
<organism evidence="7 8">
    <name type="scientific">Acinetobacter phage vB_AbaM_B09_Aci05</name>
    <dbReference type="NCBI Taxonomy" id="2315458"/>
    <lineage>
        <taxon>Viruses</taxon>
        <taxon>Duplodnaviria</taxon>
        <taxon>Heunggongvirae</taxon>
        <taxon>Uroviricota</taxon>
        <taxon>Caudoviricetes</taxon>
        <taxon>Saclayvirus</taxon>
        <taxon>Saclayvirus Aci05</taxon>
    </lineage>
</organism>
<dbReference type="SUPFAM" id="SSF56091">
    <property type="entry name" value="DNA ligase/mRNA capping enzyme, catalytic domain"/>
    <property type="match status" value="1"/>
</dbReference>
<dbReference type="PANTHER" id="PTHR47810">
    <property type="entry name" value="DNA LIGASE"/>
    <property type="match status" value="1"/>
</dbReference>
<dbReference type="Gene3D" id="3.30.1490.70">
    <property type="match status" value="1"/>
</dbReference>
<name>A0A386KDR1_9CAUD</name>
<evidence type="ECO:0000256" key="5">
    <source>
        <dbReference type="ARBA" id="ARBA00023204"/>
    </source>
</evidence>
<evidence type="ECO:0000259" key="6">
    <source>
        <dbReference type="Pfam" id="PF14743"/>
    </source>
</evidence>
<accession>A0A386KDR1</accession>
<sequence>MSKAPKPFRPMKTVNEALDFGDVNYPKFGSIKFDGVYAFVRDNKLLGRSLKPLKNKWITEQLSHPEFNGMVFETLNARMDGKDGLQLNRQDLYNNSNSCTGTINKEDWDVTLVLFDYVKDCTGEYLENPYDVRMEHLNLLLSELDDKAFITEHNICGIDYHEYMIRGITVLIPMPHLIEDAEYARELYERIVAEGHEGLILRCPMGVFKCGRATKKSQEMIRFKPSGDSEIIVTRMEEMMENQNEAKTNELGYTERSSHQENKVPLGMVGALIGIDINSGIEVKIGAGKLTHEQRKEVWDNRGDYIGRLAKYKFMDSGQKTLPRHPRWVGWRELTDVDPEVVSFAKEHDVYIKE</sequence>